<dbReference type="GO" id="GO:0009236">
    <property type="term" value="P:cobalamin biosynthetic process"/>
    <property type="evidence" value="ECO:0007669"/>
    <property type="project" value="InterPro"/>
</dbReference>
<reference evidence="2 3" key="1">
    <citation type="submission" date="2018-10" db="EMBL/GenBank/DDBJ databases">
        <title>Sequencing the genomes of 1000 actinobacteria strains.</title>
        <authorList>
            <person name="Klenk H.-P."/>
        </authorList>
    </citation>
    <scope>NUCLEOTIDE SEQUENCE [LARGE SCALE GENOMIC DNA]</scope>
    <source>
        <strain evidence="2 3">DSM 45175</strain>
    </source>
</reference>
<dbReference type="AlphaFoldDB" id="A0A495JTM5"/>
<dbReference type="InterPro" id="IPR002750">
    <property type="entry name" value="CobE/GbiG_C"/>
</dbReference>
<dbReference type="EMBL" id="RBKT01000001">
    <property type="protein sequence ID" value="RKR92360.1"/>
    <property type="molecule type" value="Genomic_DNA"/>
</dbReference>
<dbReference type="Proteomes" id="UP000277671">
    <property type="component" value="Unassembled WGS sequence"/>
</dbReference>
<keyword evidence="2" id="KW-0378">Hydrolase</keyword>
<evidence type="ECO:0000259" key="1">
    <source>
        <dbReference type="Pfam" id="PF01890"/>
    </source>
</evidence>
<dbReference type="Gene3D" id="3.30.420.180">
    <property type="entry name" value="CobE/GbiG C-terminal domain"/>
    <property type="match status" value="1"/>
</dbReference>
<dbReference type="GO" id="GO:0016787">
    <property type="term" value="F:hydrolase activity"/>
    <property type="evidence" value="ECO:0007669"/>
    <property type="project" value="UniProtKB-KW"/>
</dbReference>
<evidence type="ECO:0000313" key="2">
    <source>
        <dbReference type="EMBL" id="RKR92360.1"/>
    </source>
</evidence>
<protein>
    <submittedName>
        <fullName evidence="2">Cobalt-precorrin 5A hydrolase</fullName>
    </submittedName>
</protein>
<organism evidence="2 3">
    <name type="scientific">Micromonospora pisi</name>
    <dbReference type="NCBI Taxonomy" id="589240"/>
    <lineage>
        <taxon>Bacteria</taxon>
        <taxon>Bacillati</taxon>
        <taxon>Actinomycetota</taxon>
        <taxon>Actinomycetes</taxon>
        <taxon>Micromonosporales</taxon>
        <taxon>Micromonosporaceae</taxon>
        <taxon>Micromonospora</taxon>
    </lineage>
</organism>
<feature type="domain" description="CobE/GbiG C-terminal" evidence="1">
    <location>
        <begin position="3"/>
        <end position="124"/>
    </location>
</feature>
<dbReference type="PANTHER" id="PTHR37477:SF1">
    <property type="entry name" value="COBALT-PRECORRIN-5A HYDROLASE"/>
    <property type="match status" value="1"/>
</dbReference>
<dbReference type="InterPro" id="IPR052553">
    <property type="entry name" value="CbiG_hydrolase"/>
</dbReference>
<keyword evidence="3" id="KW-1185">Reference proteome</keyword>
<proteinExistence type="predicted"/>
<dbReference type="RefSeq" id="WP_211349469.1">
    <property type="nucleotide sequence ID" value="NZ_RBKT01000001.1"/>
</dbReference>
<gene>
    <name evidence="2" type="ORF">BDK92_6798</name>
</gene>
<dbReference type="InterPro" id="IPR036518">
    <property type="entry name" value="CobE/GbiG_C_sf"/>
</dbReference>
<dbReference type="Pfam" id="PF01890">
    <property type="entry name" value="CbiG_C"/>
    <property type="match status" value="1"/>
</dbReference>
<accession>A0A495JTM5</accession>
<dbReference type="PANTHER" id="PTHR37477">
    <property type="entry name" value="COBALT-PRECORRIN-5A HYDROLASE"/>
    <property type="match status" value="1"/>
</dbReference>
<evidence type="ECO:0000313" key="3">
    <source>
        <dbReference type="Proteomes" id="UP000277671"/>
    </source>
</evidence>
<name>A0A495JTM5_9ACTN</name>
<dbReference type="SUPFAM" id="SSF159664">
    <property type="entry name" value="CobE/GbiG C-terminal domain-like"/>
    <property type="match status" value="1"/>
</dbReference>
<sequence>MSLIVGVGARPGVDSDELDALVGAALAAIGLAPERVAALATVDRRVVEPGLVEVAGRRGWPLVGYPALELAREAVPHPSALVRAATGTPSVAEAAALRAVRDRGAEPVLLLPKRASGAATVAVAGPAGEVDAYRHDGG</sequence>
<comment type="caution">
    <text evidence="2">The sequence shown here is derived from an EMBL/GenBank/DDBJ whole genome shotgun (WGS) entry which is preliminary data.</text>
</comment>